<evidence type="ECO:0000256" key="1">
    <source>
        <dbReference type="SAM" id="Phobius"/>
    </source>
</evidence>
<dbReference type="RefSeq" id="WP_117001709.1">
    <property type="nucleotide sequence ID" value="NZ_BMJS01000004.1"/>
</dbReference>
<feature type="transmembrane region" description="Helical" evidence="1">
    <location>
        <begin position="46"/>
        <end position="67"/>
    </location>
</feature>
<feature type="transmembrane region" description="Helical" evidence="1">
    <location>
        <begin position="726"/>
        <end position="748"/>
    </location>
</feature>
<keyword evidence="1" id="KW-1133">Transmembrane helix</keyword>
<reference evidence="2" key="2">
    <citation type="submission" date="2020-09" db="EMBL/GenBank/DDBJ databases">
        <authorList>
            <person name="Sun Q."/>
            <person name="Zhou Y."/>
        </authorList>
    </citation>
    <scope>NUCLEOTIDE SEQUENCE</scope>
    <source>
        <strain evidence="2">CGMCC 1.15758</strain>
    </source>
</reference>
<dbReference type="AlphaFoldDB" id="A0A8J2Z2V5"/>
<accession>A0A8J2Z2V5</accession>
<comment type="caution">
    <text evidence="2">The sequence shown here is derived from an EMBL/GenBank/DDBJ whole genome shotgun (WGS) entry which is preliminary data.</text>
</comment>
<proteinExistence type="predicted"/>
<feature type="transmembrane region" description="Helical" evidence="1">
    <location>
        <begin position="614"/>
        <end position="635"/>
    </location>
</feature>
<keyword evidence="1" id="KW-0812">Transmembrane</keyword>
<dbReference type="SUPFAM" id="SSF82866">
    <property type="entry name" value="Multidrug efflux transporter AcrB transmembrane domain"/>
    <property type="match status" value="1"/>
</dbReference>
<reference evidence="2" key="1">
    <citation type="journal article" date="2014" name="Int. J. Syst. Evol. Microbiol.">
        <title>Complete genome sequence of Corynebacterium casei LMG S-19264T (=DSM 44701T), isolated from a smear-ripened cheese.</title>
        <authorList>
            <consortium name="US DOE Joint Genome Institute (JGI-PGF)"/>
            <person name="Walter F."/>
            <person name="Albersmeier A."/>
            <person name="Kalinowski J."/>
            <person name="Ruckert C."/>
        </authorList>
    </citation>
    <scope>NUCLEOTIDE SEQUENCE</scope>
    <source>
        <strain evidence="2">CGMCC 1.15758</strain>
    </source>
</reference>
<keyword evidence="1" id="KW-0472">Membrane</keyword>
<dbReference type="Proteomes" id="UP000636949">
    <property type="component" value="Unassembled WGS sequence"/>
</dbReference>
<organism evidence="2 3">
    <name type="scientific">Cysteiniphilum litorale</name>
    <dbReference type="NCBI Taxonomy" id="2056700"/>
    <lineage>
        <taxon>Bacteria</taxon>
        <taxon>Pseudomonadati</taxon>
        <taxon>Pseudomonadota</taxon>
        <taxon>Gammaproteobacteria</taxon>
        <taxon>Thiotrichales</taxon>
        <taxon>Fastidiosibacteraceae</taxon>
        <taxon>Cysteiniphilum</taxon>
    </lineage>
</organism>
<gene>
    <name evidence="2" type="ORF">GCM10010995_06130</name>
</gene>
<feature type="transmembrane region" description="Helical" evidence="1">
    <location>
        <begin position="687"/>
        <end position="720"/>
    </location>
</feature>
<protein>
    <submittedName>
        <fullName evidence="2">Uncharacterized protein</fullName>
    </submittedName>
</protein>
<evidence type="ECO:0000313" key="3">
    <source>
        <dbReference type="Proteomes" id="UP000636949"/>
    </source>
</evidence>
<sequence length="819" mass="90727">MSDPTFIMSALCYVFGNWVGYLAGYTEPVLPGGPEYSLLMNLISKTSFIAVIIYFIVAGWNLFTLIIHKSQRLEQEGQRVEEKSPLALGIKAVVAFAFISSGAQPNVPPAQALNIANIHQFTMTLALWGNKIGDLTEQYAADLLLKNINLNVQYSDQMPKLLDDVINMQMCTFATMTAQNQYNSITESQSKDSPGFAQKTRNAPIAYTYSESITPSTILGQYAAMPSGMKEYRSLTELSQAMANSKAKDKNTFYVGSVNDGNTPTTYKCGVISFPGATYDANKSQILEKASDRTYEESVKAFAKFFETTASISQQLYNLVILDDFQIANLQKNSLNQDQAKQYQDILNRYYEAFSSYLSAIKLIGESNKDKDAYMDEIKKSVTQNGWALFPIYYKEIEKISDIINTNMSSPVSSITSKGATGSIETCGVMAKWFSWLISPVCLNEDKAQAIQQSASYTSKALKAALAKDNKLAIPTAKYSSSISNSCTINGKDVDCNTNDFENYSMKWLMNAFLYSASAGTMNPRELAAKTNGAMKNIAQEVTFKDYSVDPFRAMSELGKNIYTAINMIKYLALFAKSSVDSVGSYFKGQMTSTLYGWGFIIPDSLINMLIDTLLSMIIALFALQGLALALGYLLPLYPVLTFAFIVIGYLKMIIEAVVILPFLLATYATSNNVVLAGKEVRGIMILLAVLLTPFLSVMGYIVMLVIASIGFAIINLMFFTVIESYTIWIWVFVAIMYFYLNIMYRFLANVCVPVMHNFRDRVLDYVSGGIAHIPTFGEANIVNVVDSTAEVMQVTGQGYDTFASKKAERDKSNKKANK</sequence>
<dbReference type="EMBL" id="BMJS01000004">
    <property type="protein sequence ID" value="GGF91713.1"/>
    <property type="molecule type" value="Genomic_DNA"/>
</dbReference>
<name>A0A8J2Z2V5_9GAMM</name>
<evidence type="ECO:0000313" key="2">
    <source>
        <dbReference type="EMBL" id="GGF91713.1"/>
    </source>
</evidence>
<feature type="transmembrane region" description="Helical" evidence="1">
    <location>
        <begin position="7"/>
        <end position="26"/>
    </location>
</feature>
<dbReference type="NCBIfam" id="TIGR04346">
    <property type="entry name" value="DotA_TraY"/>
    <property type="match status" value="1"/>
</dbReference>
<dbReference type="InterPro" id="IPR027628">
    <property type="entry name" value="DotA_TraY"/>
</dbReference>
<keyword evidence="3" id="KW-1185">Reference proteome</keyword>
<feature type="transmembrane region" description="Helical" evidence="1">
    <location>
        <begin position="641"/>
        <end position="666"/>
    </location>
</feature>